<sequence>MPKPPESDDEDANRRATAARSGSPFLSSKEAAFYLGLKPHTLIHMRMRGVGPRYRRHGRHIFYHIDDLDAWSEGRRS</sequence>
<dbReference type="InterPro" id="IPR009061">
    <property type="entry name" value="DNA-bd_dom_put_sf"/>
</dbReference>
<organism evidence="3 4">
    <name type="scientific">Rhizomicrobium palustre</name>
    <dbReference type="NCBI Taxonomy" id="189966"/>
    <lineage>
        <taxon>Bacteria</taxon>
        <taxon>Pseudomonadati</taxon>
        <taxon>Pseudomonadota</taxon>
        <taxon>Alphaproteobacteria</taxon>
        <taxon>Micropepsales</taxon>
        <taxon>Micropepsaceae</taxon>
        <taxon>Rhizomicrobium</taxon>
    </lineage>
</organism>
<feature type="domain" description="Helix-turn-helix" evidence="2">
    <location>
        <begin position="25"/>
        <end position="75"/>
    </location>
</feature>
<dbReference type="AlphaFoldDB" id="A0A846MX55"/>
<protein>
    <recommendedName>
        <fullName evidence="2">Helix-turn-helix domain-containing protein</fullName>
    </recommendedName>
</protein>
<dbReference type="RefSeq" id="WP_167081307.1">
    <property type="nucleotide sequence ID" value="NZ_BAAADC010000001.1"/>
</dbReference>
<dbReference type="SUPFAM" id="SSF46955">
    <property type="entry name" value="Putative DNA-binding domain"/>
    <property type="match status" value="1"/>
</dbReference>
<dbReference type="InterPro" id="IPR041657">
    <property type="entry name" value="HTH_17"/>
</dbReference>
<gene>
    <name evidence="3" type="ORF">FHS83_000885</name>
</gene>
<dbReference type="EMBL" id="JAASRM010000001">
    <property type="protein sequence ID" value="NIK87567.1"/>
    <property type="molecule type" value="Genomic_DNA"/>
</dbReference>
<evidence type="ECO:0000313" key="3">
    <source>
        <dbReference type="EMBL" id="NIK87567.1"/>
    </source>
</evidence>
<reference evidence="3 4" key="1">
    <citation type="submission" date="2020-03" db="EMBL/GenBank/DDBJ databases">
        <title>Genomic Encyclopedia of Type Strains, Phase IV (KMG-IV): sequencing the most valuable type-strain genomes for metagenomic binning, comparative biology and taxonomic classification.</title>
        <authorList>
            <person name="Goeker M."/>
        </authorList>
    </citation>
    <scope>NUCLEOTIDE SEQUENCE [LARGE SCALE GENOMIC DNA]</scope>
    <source>
        <strain evidence="3 4">DSM 19867</strain>
    </source>
</reference>
<evidence type="ECO:0000259" key="2">
    <source>
        <dbReference type="Pfam" id="PF12728"/>
    </source>
</evidence>
<dbReference type="Pfam" id="PF12728">
    <property type="entry name" value="HTH_17"/>
    <property type="match status" value="1"/>
</dbReference>
<accession>A0A846MX55</accession>
<comment type="caution">
    <text evidence="3">The sequence shown here is derived from an EMBL/GenBank/DDBJ whole genome shotgun (WGS) entry which is preliminary data.</text>
</comment>
<feature type="region of interest" description="Disordered" evidence="1">
    <location>
        <begin position="1"/>
        <end position="23"/>
    </location>
</feature>
<name>A0A846MX55_9PROT</name>
<proteinExistence type="predicted"/>
<dbReference type="Proteomes" id="UP000570514">
    <property type="component" value="Unassembled WGS sequence"/>
</dbReference>
<evidence type="ECO:0000313" key="4">
    <source>
        <dbReference type="Proteomes" id="UP000570514"/>
    </source>
</evidence>
<keyword evidence="4" id="KW-1185">Reference proteome</keyword>
<evidence type="ECO:0000256" key="1">
    <source>
        <dbReference type="SAM" id="MobiDB-lite"/>
    </source>
</evidence>